<dbReference type="InterPro" id="IPR014854">
    <property type="entry name" value="Nse4_C"/>
</dbReference>
<feature type="domain" description="Nse4/EID protein Nse3/MAGE-binding" evidence="10">
    <location>
        <begin position="169"/>
        <end position="236"/>
    </location>
</feature>
<dbReference type="Pfam" id="PF08743">
    <property type="entry name" value="Nse4_C"/>
    <property type="match status" value="1"/>
</dbReference>
<accession>A0A2B7Z1I6</accession>
<evidence type="ECO:0000256" key="5">
    <source>
        <dbReference type="ARBA" id="ARBA00023204"/>
    </source>
</evidence>
<dbReference type="AlphaFoldDB" id="A0A2B7Z1I6"/>
<feature type="compositionally biased region" description="Low complexity" evidence="8">
    <location>
        <begin position="20"/>
        <end position="35"/>
    </location>
</feature>
<dbReference type="Pfam" id="PF15412">
    <property type="entry name" value="Nse4-Nse3_bdg"/>
    <property type="match status" value="1"/>
</dbReference>
<feature type="region of interest" description="Disordered" evidence="8">
    <location>
        <begin position="212"/>
        <end position="241"/>
    </location>
</feature>
<proteinExistence type="inferred from homology"/>
<dbReference type="Proteomes" id="UP000224634">
    <property type="component" value="Unassembled WGS sequence"/>
</dbReference>
<dbReference type="PANTHER" id="PTHR16140:SF0">
    <property type="entry name" value="NON-STRUCTURAL MAINTENANCE OF CHROMOSOMES ELEMENT 4"/>
    <property type="match status" value="1"/>
</dbReference>
<feature type="domain" description="Non-structural maintenance of chromosome element 4 C-terminal" evidence="9">
    <location>
        <begin position="366"/>
        <end position="454"/>
    </location>
</feature>
<dbReference type="PANTHER" id="PTHR16140">
    <property type="entry name" value="NON-STRUCTURAL MAINTENANCE OF CHROMOSOMES ELEMENT 4"/>
    <property type="match status" value="1"/>
</dbReference>
<keyword evidence="3 7" id="KW-0227">DNA damage</keyword>
<protein>
    <recommendedName>
        <fullName evidence="7">Non-structural maintenance of chromosomes element 4</fullName>
    </recommendedName>
</protein>
<dbReference type="GO" id="GO:0006310">
    <property type="term" value="P:DNA recombination"/>
    <property type="evidence" value="ECO:0007669"/>
    <property type="project" value="UniProtKB-UniRule"/>
</dbReference>
<evidence type="ECO:0000256" key="7">
    <source>
        <dbReference type="RuleBase" id="RU365071"/>
    </source>
</evidence>
<keyword evidence="5 7" id="KW-0234">DNA repair</keyword>
<evidence type="ECO:0000256" key="1">
    <source>
        <dbReference type="ARBA" id="ARBA00004123"/>
    </source>
</evidence>
<evidence type="ECO:0000256" key="3">
    <source>
        <dbReference type="ARBA" id="ARBA00022763"/>
    </source>
</evidence>
<keyword evidence="6 7" id="KW-0539">Nucleus</keyword>
<evidence type="ECO:0000256" key="4">
    <source>
        <dbReference type="ARBA" id="ARBA00023172"/>
    </source>
</evidence>
<dbReference type="EMBL" id="PDNA01000004">
    <property type="protein sequence ID" value="PGH27796.1"/>
    <property type="molecule type" value="Genomic_DNA"/>
</dbReference>
<comment type="function">
    <text evidence="7">Component of the SMC5-SMC6 complex, that promotes sister chromatid alignment after DNA damage and facilitates double-stranded DNA breaks (DSBs) repair via homologous recombination between sister chromatids.</text>
</comment>
<dbReference type="STRING" id="1447883.A0A2B7Z1I6"/>
<evidence type="ECO:0000256" key="2">
    <source>
        <dbReference type="ARBA" id="ARBA00008997"/>
    </source>
</evidence>
<comment type="subcellular location">
    <subcellularLocation>
        <location evidence="1 7">Nucleus</location>
    </subcellularLocation>
</comment>
<dbReference type="GO" id="GO:0005634">
    <property type="term" value="C:nucleus"/>
    <property type="evidence" value="ECO:0007669"/>
    <property type="project" value="UniProtKB-SubCell"/>
</dbReference>
<sequence length="476" mass="52962">MVRSARIAESRAPAPLSATPSDSEGISSPPSASFSSDKENRGSSGSHSSRTEKRKQGLGESTPSGQPRAMGGDASNKRRRISERDELDHNTQRTHRRRLAEVNDTDFYDPDQDPEERRAIRKGLRDLAATLNDSRSEFLQPGSHGIRDTIDRANEYFKSVKQTSDATLDSRLLVSAADLSYKRTAHAVLGDSAAGIDVDQFVTKCIAFMRNGPTEDAPAPTSSQYRRRRPAGDAEDSDDEGDAYNWDYLGRRACFPHNLRPALSGFLLGPLSVQKRVRQMTQRRARQERLDPSQAAKPQELNEADLEKLETSNLTELCSKIRDTLIKTATKAEQRVNRELAQMDEAVVDEATPEVMSKYGISGNGGISLFRFCINPHSFGQTIENLFYISFLVRDGSLGVSMDDNDLPTLLPSEPSGPAEAKQRGLKKHQAVFSLDFETWERLIDVFDIKESMIPHRAEEENGQQTDGNRPAGWYT</sequence>
<organism evidence="11 12">
    <name type="scientific">Polytolypa hystricis (strain UAMH7299)</name>
    <dbReference type="NCBI Taxonomy" id="1447883"/>
    <lineage>
        <taxon>Eukaryota</taxon>
        <taxon>Fungi</taxon>
        <taxon>Dikarya</taxon>
        <taxon>Ascomycota</taxon>
        <taxon>Pezizomycotina</taxon>
        <taxon>Eurotiomycetes</taxon>
        <taxon>Eurotiomycetidae</taxon>
        <taxon>Onygenales</taxon>
        <taxon>Onygenales incertae sedis</taxon>
        <taxon>Polytolypa</taxon>
    </lineage>
</organism>
<reference evidence="11 12" key="1">
    <citation type="submission" date="2017-10" db="EMBL/GenBank/DDBJ databases">
        <title>Comparative genomics in systemic dimorphic fungi from Ajellomycetaceae.</title>
        <authorList>
            <person name="Munoz J.F."/>
            <person name="Mcewen J.G."/>
            <person name="Clay O.K."/>
            <person name="Cuomo C.A."/>
        </authorList>
    </citation>
    <scope>NUCLEOTIDE SEQUENCE [LARGE SCALE GENOMIC DNA]</scope>
    <source>
        <strain evidence="11 12">UAMH7299</strain>
    </source>
</reference>
<name>A0A2B7Z1I6_POLH7</name>
<dbReference type="InterPro" id="IPR029225">
    <property type="entry name" value="Nse4_Nse3-bd"/>
</dbReference>
<keyword evidence="4 7" id="KW-0233">DNA recombination</keyword>
<dbReference type="OrthoDB" id="361242at2759"/>
<evidence type="ECO:0000259" key="9">
    <source>
        <dbReference type="Pfam" id="PF08743"/>
    </source>
</evidence>
<evidence type="ECO:0000259" key="10">
    <source>
        <dbReference type="Pfam" id="PF15412"/>
    </source>
</evidence>
<evidence type="ECO:0000256" key="8">
    <source>
        <dbReference type="SAM" id="MobiDB-lite"/>
    </source>
</evidence>
<feature type="compositionally biased region" description="Acidic residues" evidence="8">
    <location>
        <begin position="103"/>
        <end position="114"/>
    </location>
</feature>
<evidence type="ECO:0000256" key="6">
    <source>
        <dbReference type="ARBA" id="ARBA00023242"/>
    </source>
</evidence>
<evidence type="ECO:0000313" key="12">
    <source>
        <dbReference type="Proteomes" id="UP000224634"/>
    </source>
</evidence>
<feature type="compositionally biased region" description="Basic and acidic residues" evidence="8">
    <location>
        <begin position="82"/>
        <end position="91"/>
    </location>
</feature>
<gene>
    <name evidence="11" type="ORF">AJ80_00584</name>
</gene>
<feature type="region of interest" description="Disordered" evidence="8">
    <location>
        <begin position="457"/>
        <end position="476"/>
    </location>
</feature>
<evidence type="ECO:0000313" key="11">
    <source>
        <dbReference type="EMBL" id="PGH27796.1"/>
    </source>
</evidence>
<dbReference type="GO" id="GO:0006281">
    <property type="term" value="P:DNA repair"/>
    <property type="evidence" value="ECO:0007669"/>
    <property type="project" value="UniProtKB-UniRule"/>
</dbReference>
<comment type="subunit">
    <text evidence="7">Component of the SMC5-SMC6 complex.</text>
</comment>
<feature type="region of interest" description="Disordered" evidence="8">
    <location>
        <begin position="278"/>
        <end position="304"/>
    </location>
</feature>
<dbReference type="InterPro" id="IPR027786">
    <property type="entry name" value="Nse4/EID"/>
</dbReference>
<keyword evidence="12" id="KW-1185">Reference proteome</keyword>
<comment type="similarity">
    <text evidence="2 7">Belongs to the NSE4 family.</text>
</comment>
<dbReference type="GO" id="GO:0030915">
    <property type="term" value="C:Smc5-Smc6 complex"/>
    <property type="evidence" value="ECO:0007669"/>
    <property type="project" value="UniProtKB-UniRule"/>
</dbReference>
<comment type="caution">
    <text evidence="11">The sequence shown here is derived from an EMBL/GenBank/DDBJ whole genome shotgun (WGS) entry which is preliminary data.</text>
</comment>
<feature type="region of interest" description="Disordered" evidence="8">
    <location>
        <begin position="1"/>
        <end position="116"/>
    </location>
</feature>